<protein>
    <submittedName>
        <fullName evidence="2">Uncharacterized protein</fullName>
    </submittedName>
</protein>
<name>A0A1H7FBS4_RUMAL</name>
<dbReference type="RefSeq" id="WP_074828154.1">
    <property type="nucleotide sequence ID" value="NZ_FOAT01000001.1"/>
</dbReference>
<feature type="compositionally biased region" description="Polar residues" evidence="1">
    <location>
        <begin position="97"/>
        <end position="122"/>
    </location>
</feature>
<feature type="compositionally biased region" description="Basic and acidic residues" evidence="1">
    <location>
        <begin position="81"/>
        <end position="90"/>
    </location>
</feature>
<accession>A0A1H7FBS4</accession>
<evidence type="ECO:0000256" key="1">
    <source>
        <dbReference type="SAM" id="MobiDB-lite"/>
    </source>
</evidence>
<dbReference type="Proteomes" id="UP000186015">
    <property type="component" value="Unassembled WGS sequence"/>
</dbReference>
<evidence type="ECO:0000313" key="3">
    <source>
        <dbReference type="Proteomes" id="UP000186015"/>
    </source>
</evidence>
<dbReference type="OrthoDB" id="1817010at2"/>
<dbReference type="AlphaFoldDB" id="A0A1H7FBS4"/>
<sequence>MNYKCRFCGYRFKDKDEQICPECLTAREEDISCGIFGEDEHSHQQYDDSYFPDNRFVRSDTFKDGKADFLREERREENRVEAARYERKNGGDINVEATPSRQSYNRPQYKTPQNVYNPNNGKAAQKPGGCGKGCAIPLIILITLGMILKNDPELINTIKEKLEGAVSDTSVSSTASEKKKYEIDRENSLEGVKTVDCDIDAFLTEYTISEIMSDDETINSFQKKNLFYFENDDWVESTEFDPRELYVVNLTLEFEYSDHRCLESGDVDIKGIYLQSVDSDGNDISYYEGFMSDNLIYCIGDRSNMNPKLLCDKTSDGAYITVDLEYKGQEVAYGFYIDLNEK</sequence>
<dbReference type="EMBL" id="FOAT01000001">
    <property type="protein sequence ID" value="SEK21842.1"/>
    <property type="molecule type" value="Genomic_DNA"/>
</dbReference>
<proteinExistence type="predicted"/>
<feature type="region of interest" description="Disordered" evidence="1">
    <location>
        <begin position="81"/>
        <end position="127"/>
    </location>
</feature>
<organism evidence="2 3">
    <name type="scientific">Ruminococcus albus</name>
    <dbReference type="NCBI Taxonomy" id="1264"/>
    <lineage>
        <taxon>Bacteria</taxon>
        <taxon>Bacillati</taxon>
        <taxon>Bacillota</taxon>
        <taxon>Clostridia</taxon>
        <taxon>Eubacteriales</taxon>
        <taxon>Oscillospiraceae</taxon>
        <taxon>Ruminococcus</taxon>
    </lineage>
</organism>
<evidence type="ECO:0000313" key="2">
    <source>
        <dbReference type="EMBL" id="SEK21842.1"/>
    </source>
</evidence>
<gene>
    <name evidence="2" type="ORF">SAMN05216469_101139</name>
</gene>
<reference evidence="2 3" key="1">
    <citation type="submission" date="2016-10" db="EMBL/GenBank/DDBJ databases">
        <authorList>
            <person name="de Groot N.N."/>
        </authorList>
    </citation>
    <scope>NUCLEOTIDE SEQUENCE [LARGE SCALE GENOMIC DNA]</scope>
    <source>
        <strain evidence="2 3">KH2T6</strain>
    </source>
</reference>